<reference evidence="1" key="2">
    <citation type="submission" date="2020-09" db="EMBL/GenBank/DDBJ databases">
        <authorList>
            <person name="Sun Q."/>
            <person name="Zhou Y."/>
        </authorList>
    </citation>
    <scope>NUCLEOTIDE SEQUENCE</scope>
    <source>
        <strain evidence="1">CGMCC 4.7306</strain>
    </source>
</reference>
<organism evidence="1 2">
    <name type="scientific">Microlunatus endophyticus</name>
    <dbReference type="NCBI Taxonomy" id="1716077"/>
    <lineage>
        <taxon>Bacteria</taxon>
        <taxon>Bacillati</taxon>
        <taxon>Actinomycetota</taxon>
        <taxon>Actinomycetes</taxon>
        <taxon>Propionibacteriales</taxon>
        <taxon>Propionibacteriaceae</taxon>
        <taxon>Microlunatus</taxon>
    </lineage>
</organism>
<reference evidence="1" key="1">
    <citation type="journal article" date="2014" name="Int. J. Syst. Evol. Microbiol.">
        <title>Complete genome sequence of Corynebacterium casei LMG S-19264T (=DSM 44701T), isolated from a smear-ripened cheese.</title>
        <authorList>
            <consortium name="US DOE Joint Genome Institute (JGI-PGF)"/>
            <person name="Walter F."/>
            <person name="Albersmeier A."/>
            <person name="Kalinowski J."/>
            <person name="Ruckert C."/>
        </authorList>
    </citation>
    <scope>NUCLEOTIDE SEQUENCE</scope>
    <source>
        <strain evidence="1">CGMCC 4.7306</strain>
    </source>
</reference>
<accession>A0A917W6H8</accession>
<evidence type="ECO:0000313" key="1">
    <source>
        <dbReference type="EMBL" id="GGL69762.1"/>
    </source>
</evidence>
<comment type="caution">
    <text evidence="1">The sequence shown here is derived from an EMBL/GenBank/DDBJ whole genome shotgun (WGS) entry which is preliminary data.</text>
</comment>
<dbReference type="EMBL" id="BMMZ01000007">
    <property type="protein sequence ID" value="GGL69762.1"/>
    <property type="molecule type" value="Genomic_DNA"/>
</dbReference>
<proteinExistence type="predicted"/>
<name>A0A917W6H8_9ACTN</name>
<evidence type="ECO:0000313" key="2">
    <source>
        <dbReference type="Proteomes" id="UP000613840"/>
    </source>
</evidence>
<dbReference type="RefSeq" id="WP_188896217.1">
    <property type="nucleotide sequence ID" value="NZ_BMMZ01000007.1"/>
</dbReference>
<gene>
    <name evidence="1" type="ORF">GCM10011575_30380</name>
</gene>
<dbReference type="Proteomes" id="UP000613840">
    <property type="component" value="Unassembled WGS sequence"/>
</dbReference>
<dbReference type="AlphaFoldDB" id="A0A917W6H8"/>
<keyword evidence="2" id="KW-1185">Reference proteome</keyword>
<sequence length="193" mass="21675">MDEATDPWEDAPAELAGYWHEGDARWGRWAWQILASAGTVPTMLDETHPNYTDHLITAAALVHLGNSFTVCESIDDLEPPELSELISDIALGRHAERLGLHSEHWPETRYDLGAVIVCDRMPTVAKALAREIGMSRLYADLWAQRIEHGGYPLADHLMYDILNSVTSDKMIAWEWLSALAGHVEQSDRFSPSR</sequence>
<protein>
    <submittedName>
        <fullName evidence="1">Uncharacterized protein</fullName>
    </submittedName>
</protein>